<dbReference type="PIRSF" id="PIRSF036492">
    <property type="entry name" value="ALDH"/>
    <property type="match status" value="1"/>
</dbReference>
<dbReference type="CDD" id="cd07133">
    <property type="entry name" value="ALDH_CALDH_CalB"/>
    <property type="match status" value="1"/>
</dbReference>
<dbReference type="OrthoDB" id="9812625at2"/>
<feature type="active site" evidence="5">
    <location>
        <position position="252"/>
    </location>
</feature>
<dbReference type="FunFam" id="3.40.309.10:FF:000003">
    <property type="entry name" value="Aldehyde dehydrogenase"/>
    <property type="match status" value="1"/>
</dbReference>
<dbReference type="Gene3D" id="3.40.309.10">
    <property type="entry name" value="Aldehyde Dehydrogenase, Chain A, domain 2"/>
    <property type="match status" value="1"/>
</dbReference>
<keyword evidence="2 4" id="KW-0560">Oxidoreductase</keyword>
<sequence length="470" mass="52802">MNAIIEIDVGKTLLQKFEQLQHAYKADPYPNLATRKEKLLLLKQQLLTHEQELIQAVNDDFGYRSAFDTMMADVMPSVTQISYTLKNLEKWCKPSSRHAGWLLSPSRVRVEYQPLGVVGIISPWNFPILLSLSPLITAIAAGNKAMIKLSEFTPRTNKVLINVCRQLSDDVQIVEGETEVAQAFTQLPFNHLFFTGSTNVGRSVAKAAAENLTPITLELGGKSPVIIADDINLKKAVDAVLLGKCMNAGQICVAPDYVFVPEQKLNDFVTLFLKRFSKFYIQTKQNQQLTHIINQRQYERLKALLDDAQNKGAEIHTVESHSLQGRCLYPHLVTKVSEEMKIMEDEIFGPILPIKPYSNISQVIEYINNKPRPLALYIMSEEKPLIDRIVSSTHSGGVGINDTILHVAAEDAPFGGIGASGMGHYHAEEGFKTFSHAKTVFHTPTWLPRARLLSRRRDQAMKILRKVFIR</sequence>
<dbReference type="eggNOG" id="COG1012">
    <property type="taxonomic scope" value="Bacteria"/>
</dbReference>
<comment type="caution">
    <text evidence="9">The sequence shown here is derived from an EMBL/GenBank/DDBJ whole genome shotgun (WGS) entry which is preliminary data.</text>
</comment>
<dbReference type="GO" id="GO:0006081">
    <property type="term" value="P:aldehyde metabolic process"/>
    <property type="evidence" value="ECO:0007669"/>
    <property type="project" value="InterPro"/>
</dbReference>
<protein>
    <recommendedName>
        <fullName evidence="4">Aldehyde dehydrogenase</fullName>
    </recommendedName>
</protein>
<keyword evidence="10" id="KW-1185">Reference proteome</keyword>
<evidence type="ECO:0000256" key="6">
    <source>
        <dbReference type="PROSITE-ProRule" id="PRU10007"/>
    </source>
</evidence>
<organism evidence="9 10">
    <name type="scientific">Vibrio azureus NBRC 104587</name>
    <dbReference type="NCBI Taxonomy" id="1219077"/>
    <lineage>
        <taxon>Bacteria</taxon>
        <taxon>Pseudomonadati</taxon>
        <taxon>Pseudomonadota</taxon>
        <taxon>Gammaproteobacteria</taxon>
        <taxon>Vibrionales</taxon>
        <taxon>Vibrionaceae</taxon>
        <taxon>Vibrio</taxon>
    </lineage>
</organism>
<feature type="domain" description="Aldehyde dehydrogenase" evidence="8">
    <location>
        <begin position="32"/>
        <end position="440"/>
    </location>
</feature>
<evidence type="ECO:0000256" key="2">
    <source>
        <dbReference type="ARBA" id="ARBA00023002"/>
    </source>
</evidence>
<reference evidence="9 10" key="1">
    <citation type="submission" date="2013-09" db="EMBL/GenBank/DDBJ databases">
        <title>Whole genome shotgun sequence of Vibrio azureus NBRC 104587.</title>
        <authorList>
            <person name="Isaki S."/>
            <person name="Hosoyama A."/>
            <person name="Numata M."/>
            <person name="Hashimoto M."/>
            <person name="Hosoyama Y."/>
            <person name="Tsuchikane K."/>
            <person name="Noguchi M."/>
            <person name="Hirakata S."/>
            <person name="Ichikawa N."/>
            <person name="Ohji S."/>
            <person name="Yamazoe A."/>
            <person name="Fujita N."/>
        </authorList>
    </citation>
    <scope>NUCLEOTIDE SEQUENCE [LARGE SCALE GENOMIC DNA]</scope>
    <source>
        <strain evidence="9 10">NBRC 104587</strain>
    </source>
</reference>
<dbReference type="InterPro" id="IPR016161">
    <property type="entry name" value="Ald_DH/histidinol_DH"/>
</dbReference>
<dbReference type="InterPro" id="IPR029510">
    <property type="entry name" value="Ald_DH_CS_GLU"/>
</dbReference>
<name>U3AA02_9VIBR</name>
<dbReference type="PROSITE" id="PS00687">
    <property type="entry name" value="ALDEHYDE_DEHYDR_GLU"/>
    <property type="match status" value="1"/>
</dbReference>
<dbReference type="GO" id="GO:0005737">
    <property type="term" value="C:cytoplasm"/>
    <property type="evidence" value="ECO:0007669"/>
    <property type="project" value="TreeGrafter"/>
</dbReference>
<keyword evidence="3" id="KW-0520">NAD</keyword>
<dbReference type="PANTHER" id="PTHR43570:SF20">
    <property type="entry name" value="ALDEHYDE DEHYDROGENASE ALDX-RELATED"/>
    <property type="match status" value="1"/>
</dbReference>
<dbReference type="Proteomes" id="UP000016567">
    <property type="component" value="Unassembled WGS sequence"/>
</dbReference>
<evidence type="ECO:0000313" key="9">
    <source>
        <dbReference type="EMBL" id="GAD76751.1"/>
    </source>
</evidence>
<evidence type="ECO:0000256" key="1">
    <source>
        <dbReference type="ARBA" id="ARBA00009986"/>
    </source>
</evidence>
<comment type="similarity">
    <text evidence="1 4 7">Belongs to the aldehyde dehydrogenase family.</text>
</comment>
<dbReference type="Gene3D" id="3.40.605.10">
    <property type="entry name" value="Aldehyde Dehydrogenase, Chain A, domain 1"/>
    <property type="match status" value="1"/>
</dbReference>
<evidence type="ECO:0000313" key="10">
    <source>
        <dbReference type="Proteomes" id="UP000016567"/>
    </source>
</evidence>
<evidence type="ECO:0000259" key="8">
    <source>
        <dbReference type="Pfam" id="PF00171"/>
    </source>
</evidence>
<dbReference type="SUPFAM" id="SSF53720">
    <property type="entry name" value="ALDH-like"/>
    <property type="match status" value="1"/>
</dbReference>
<evidence type="ECO:0000256" key="7">
    <source>
        <dbReference type="RuleBase" id="RU003345"/>
    </source>
</evidence>
<dbReference type="InterPro" id="IPR012394">
    <property type="entry name" value="Aldehyde_DH_NAD(P)"/>
</dbReference>
<dbReference type="PANTHER" id="PTHR43570">
    <property type="entry name" value="ALDEHYDE DEHYDROGENASE"/>
    <property type="match status" value="1"/>
</dbReference>
<gene>
    <name evidence="9" type="ORF">VAZ01S_051_00160</name>
</gene>
<dbReference type="RefSeq" id="WP_021710498.1">
    <property type="nucleotide sequence ID" value="NZ_BAOB01000353.1"/>
</dbReference>
<proteinExistence type="inferred from homology"/>
<dbReference type="EMBL" id="BATL01000051">
    <property type="protein sequence ID" value="GAD76751.1"/>
    <property type="molecule type" value="Genomic_DNA"/>
</dbReference>
<evidence type="ECO:0000256" key="4">
    <source>
        <dbReference type="PIRNR" id="PIRNR036492"/>
    </source>
</evidence>
<evidence type="ECO:0000256" key="5">
    <source>
        <dbReference type="PIRSR" id="PIRSR036492-1"/>
    </source>
</evidence>
<dbReference type="InterPro" id="IPR015590">
    <property type="entry name" value="Aldehyde_DH_dom"/>
</dbReference>
<accession>U3AA02</accession>
<dbReference type="InterPro" id="IPR016163">
    <property type="entry name" value="Ald_DH_C"/>
</dbReference>
<dbReference type="STRING" id="1219077.VAZ01S_051_00160"/>
<dbReference type="Pfam" id="PF00171">
    <property type="entry name" value="Aldedh"/>
    <property type="match status" value="1"/>
</dbReference>
<feature type="active site" evidence="5 6">
    <location>
        <position position="218"/>
    </location>
</feature>
<dbReference type="InterPro" id="IPR016162">
    <property type="entry name" value="Ald_DH_N"/>
</dbReference>
<dbReference type="GO" id="GO:0004029">
    <property type="term" value="F:aldehyde dehydrogenase (NAD+) activity"/>
    <property type="evidence" value="ECO:0007669"/>
    <property type="project" value="TreeGrafter"/>
</dbReference>
<dbReference type="AlphaFoldDB" id="U3AA02"/>
<evidence type="ECO:0000256" key="3">
    <source>
        <dbReference type="ARBA" id="ARBA00023027"/>
    </source>
</evidence>